<dbReference type="GO" id="GO:0000049">
    <property type="term" value="F:tRNA binding"/>
    <property type="evidence" value="ECO:0007669"/>
    <property type="project" value="UniProtKB-UniRule"/>
</dbReference>
<evidence type="ECO:0000256" key="7">
    <source>
        <dbReference type="ARBA" id="ARBA00022884"/>
    </source>
</evidence>
<dbReference type="HAMAP" id="MF_02043">
    <property type="entry name" value="DusC_subfam"/>
    <property type="match status" value="1"/>
</dbReference>
<keyword evidence="2 9" id="KW-0820">tRNA-binding</keyword>
<dbReference type="OrthoDB" id="5289281at2"/>
<evidence type="ECO:0000256" key="6">
    <source>
        <dbReference type="ARBA" id="ARBA00022857"/>
    </source>
</evidence>
<dbReference type="STRING" id="1120977.GCA_000619845_02417"/>
<gene>
    <name evidence="9" type="primary">dusC</name>
    <name evidence="14" type="ORF">E2B99_04235</name>
</gene>
<comment type="caution">
    <text evidence="14">The sequence shown here is derived from an EMBL/GenBank/DDBJ whole genome shotgun (WGS) entry which is preliminary data.</text>
</comment>
<evidence type="ECO:0000313" key="14">
    <source>
        <dbReference type="EMBL" id="TEU29279.1"/>
    </source>
</evidence>
<keyword evidence="12" id="KW-0547">Nucleotide-binding</keyword>
<evidence type="ECO:0000256" key="4">
    <source>
        <dbReference type="ARBA" id="ARBA00022643"/>
    </source>
</evidence>
<dbReference type="InterPro" id="IPR032886">
    <property type="entry name" value="DusC"/>
</dbReference>
<feature type="binding site" evidence="12">
    <location>
        <position position="168"/>
    </location>
    <ligand>
        <name>FMN</name>
        <dbReference type="ChEBI" id="CHEBI:58210"/>
    </ligand>
</feature>
<reference evidence="14 15" key="1">
    <citation type="submission" date="2019-03" db="EMBL/GenBank/DDBJ databases">
        <title>Alkanindiges illinoisensis: a potential pathogenic isolated from ascites of a gastric cancer patient with abdominal metastasis.</title>
        <authorList>
            <person name="Hu X."/>
            <person name="Yang B."/>
            <person name="Yan X."/>
            <person name="Lin L."/>
            <person name="Zhao H."/>
            <person name="Zhou F."/>
            <person name="Su B."/>
            <person name="Chen J."/>
            <person name="Rui Y."/>
            <person name="Wang Q."/>
            <person name="Zheng L."/>
        </authorList>
    </citation>
    <scope>NUCLEOTIDE SEQUENCE [LARGE SCALE GENOMIC DNA]</scope>
    <source>
        <strain evidence="14 15">NFYY 23406</strain>
    </source>
</reference>
<dbReference type="GO" id="GO:0010181">
    <property type="term" value="F:FMN binding"/>
    <property type="evidence" value="ECO:0007669"/>
    <property type="project" value="UniProtKB-UniRule"/>
</dbReference>
<proteinExistence type="inferred from homology"/>
<evidence type="ECO:0000256" key="1">
    <source>
        <dbReference type="ARBA" id="ARBA00001917"/>
    </source>
</evidence>
<comment type="catalytic activity">
    <reaction evidence="9">
        <text>5,6-dihydrouridine(16) in tRNA + NAD(+) = uridine(16) in tRNA + NADH + H(+)</text>
        <dbReference type="Rhea" id="RHEA:53380"/>
        <dbReference type="Rhea" id="RHEA-COMP:13543"/>
        <dbReference type="Rhea" id="RHEA-COMP:13544"/>
        <dbReference type="ChEBI" id="CHEBI:15378"/>
        <dbReference type="ChEBI" id="CHEBI:57540"/>
        <dbReference type="ChEBI" id="CHEBI:57945"/>
        <dbReference type="ChEBI" id="CHEBI:65315"/>
        <dbReference type="ChEBI" id="CHEBI:74443"/>
    </reaction>
</comment>
<dbReference type="AlphaFoldDB" id="A0A4Y7XEE0"/>
<dbReference type="InterPro" id="IPR042270">
    <property type="entry name" value="DusC_C"/>
</dbReference>
<keyword evidence="8 9" id="KW-0560">Oxidoreductase</keyword>
<comment type="cofactor">
    <cofactor evidence="1 9 10 12">
        <name>FMN</name>
        <dbReference type="ChEBI" id="CHEBI:58210"/>
    </cofactor>
</comment>
<dbReference type="InterPro" id="IPR035587">
    <property type="entry name" value="DUS-like_FMN-bd"/>
</dbReference>
<feature type="site" description="Interacts with tRNA; defines subfamily-specific binding signature" evidence="9">
    <location>
        <position position="273"/>
    </location>
</feature>
<feature type="site" description="Interacts with tRNA" evidence="9">
    <location>
        <position position="95"/>
    </location>
</feature>
<feature type="domain" description="DUS-like FMN-binding" evidence="13">
    <location>
        <begin position="5"/>
        <end position="253"/>
    </location>
</feature>
<comment type="similarity">
    <text evidence="9">Belongs to the Dus family. DusC subfamily.</text>
</comment>
<dbReference type="EC" id="1.3.1.-" evidence="9"/>
<feature type="binding site" evidence="9 12">
    <location>
        <position position="139"/>
    </location>
    <ligand>
        <name>FMN</name>
        <dbReference type="ChEBI" id="CHEBI:58210"/>
    </ligand>
</feature>
<comment type="similarity">
    <text evidence="10">Belongs to the dus family.</text>
</comment>
<keyword evidence="5 9" id="KW-0819">tRNA processing</keyword>
<keyword evidence="4 9" id="KW-0288">FMN</keyword>
<evidence type="ECO:0000313" key="15">
    <source>
        <dbReference type="Proteomes" id="UP000297834"/>
    </source>
</evidence>
<dbReference type="SUPFAM" id="SSF51395">
    <property type="entry name" value="FMN-linked oxidoreductases"/>
    <property type="match status" value="1"/>
</dbReference>
<feature type="binding site" evidence="9 12">
    <location>
        <position position="68"/>
    </location>
    <ligand>
        <name>FMN</name>
        <dbReference type="ChEBI" id="CHEBI:58210"/>
    </ligand>
</feature>
<dbReference type="PROSITE" id="PS01136">
    <property type="entry name" value="UPF0034"/>
    <property type="match status" value="1"/>
</dbReference>
<dbReference type="EMBL" id="SNTY01000014">
    <property type="protein sequence ID" value="TEU29279.1"/>
    <property type="molecule type" value="Genomic_DNA"/>
</dbReference>
<dbReference type="GO" id="GO:0050660">
    <property type="term" value="F:flavin adenine dinucleotide binding"/>
    <property type="evidence" value="ECO:0007669"/>
    <property type="project" value="InterPro"/>
</dbReference>
<feature type="site" description="Interacts with tRNA; defines subfamily-specific binding signature" evidence="9">
    <location>
        <position position="271"/>
    </location>
</feature>
<accession>A0A4Y7XEE0</accession>
<dbReference type="CDD" id="cd02801">
    <property type="entry name" value="DUS_like_FMN"/>
    <property type="match status" value="1"/>
</dbReference>
<feature type="site" description="Interacts with tRNA; defines subfamily-specific binding signature" evidence="9">
    <location>
        <position position="294"/>
    </location>
</feature>
<evidence type="ECO:0000256" key="12">
    <source>
        <dbReference type="PIRSR" id="PIRSR006621-2"/>
    </source>
</evidence>
<evidence type="ECO:0000256" key="2">
    <source>
        <dbReference type="ARBA" id="ARBA00022555"/>
    </source>
</evidence>
<sequence>MKLVLAPMEGLTDPLMRDLLTSVGHYDWCVTEFIRVTDSLLPEHVFYNFCPELHNGGKTKSGTPVHVQFLGNDANRLAQNAARVAELGAPAIDLNFGCPAKTVNRHRGGAVLLDEPEVIHSLVKAVRDAVPAHIPVSAKMRLGYLDENHTLDNAMAIESAGASWLTVHARTKSDGYKPPAYWEKLPAIQQAIKIPVIANGEIWTLEHAERCLEISGCADLMLGRGAVTRPDLVNRVRHRDDTRQFSWPQLVQLQLYFLEAASKTEQGLVGRYKQWLGMLTQGYTEAALLWNDIKKIRELDLLRAALEQQLTEK</sequence>
<comment type="function">
    <text evidence="9">Catalyzes the synthesis of 5,6-dihydrouridine (D), a modified base found in the D-loop of most tRNAs, via the reduction of the C5-C6 double bond in target uridines. Specifically modifies U16 in tRNAs.</text>
</comment>
<dbReference type="Proteomes" id="UP000297834">
    <property type="component" value="Unassembled WGS sequence"/>
</dbReference>
<evidence type="ECO:0000256" key="10">
    <source>
        <dbReference type="PIRNR" id="PIRNR006621"/>
    </source>
</evidence>
<evidence type="ECO:0000256" key="3">
    <source>
        <dbReference type="ARBA" id="ARBA00022630"/>
    </source>
</evidence>
<dbReference type="Pfam" id="PF01207">
    <property type="entry name" value="Dus"/>
    <property type="match status" value="1"/>
</dbReference>
<feature type="binding site" evidence="9">
    <location>
        <begin position="199"/>
        <end position="201"/>
    </location>
    <ligand>
        <name>FMN</name>
        <dbReference type="ChEBI" id="CHEBI:58210"/>
    </ligand>
</feature>
<evidence type="ECO:0000259" key="13">
    <source>
        <dbReference type="Pfam" id="PF01207"/>
    </source>
</evidence>
<evidence type="ECO:0000256" key="5">
    <source>
        <dbReference type="ARBA" id="ARBA00022694"/>
    </source>
</evidence>
<comment type="caution">
    <text evidence="9">Lacks conserved residue(s) required for the propagation of feature annotation.</text>
</comment>
<evidence type="ECO:0000256" key="9">
    <source>
        <dbReference type="HAMAP-Rule" id="MF_02043"/>
    </source>
</evidence>
<keyword evidence="3 9" id="KW-0285">Flavoprotein</keyword>
<comment type="catalytic activity">
    <reaction evidence="9">
        <text>5,6-dihydrouridine(16) in tRNA + NADP(+) = uridine(16) in tRNA + NADPH + H(+)</text>
        <dbReference type="Rhea" id="RHEA:53376"/>
        <dbReference type="Rhea" id="RHEA-COMP:13543"/>
        <dbReference type="Rhea" id="RHEA-COMP:13544"/>
        <dbReference type="ChEBI" id="CHEBI:15378"/>
        <dbReference type="ChEBI" id="CHEBI:57783"/>
        <dbReference type="ChEBI" id="CHEBI:58349"/>
        <dbReference type="ChEBI" id="CHEBI:65315"/>
        <dbReference type="ChEBI" id="CHEBI:74443"/>
    </reaction>
</comment>
<feature type="site" description="Interacts with tRNA" evidence="9">
    <location>
        <position position="176"/>
    </location>
</feature>
<protein>
    <recommendedName>
        <fullName evidence="9">tRNA-dihydrouridine(16) synthase</fullName>
        <ecNumber evidence="9">1.3.1.-</ecNumber>
    </recommendedName>
    <alternativeName>
        <fullName evidence="9">U16-specific dihydrouridine synthase</fullName>
        <shortName evidence="9">U16-specific Dus</shortName>
    </alternativeName>
    <alternativeName>
        <fullName evidence="9">tRNA-dihydrouridine synthase C</fullName>
    </alternativeName>
</protein>
<keyword evidence="7 9" id="KW-0694">RNA-binding</keyword>
<feature type="site" description="Interacts with tRNA; defines subfamily-specific binding signature" evidence="9">
    <location>
        <position position="35"/>
    </location>
</feature>
<name>A0A4Y7XEE0_9GAMM</name>
<feature type="binding site" evidence="9 12">
    <location>
        <begin position="223"/>
        <end position="224"/>
    </location>
    <ligand>
        <name>FMN</name>
        <dbReference type="ChEBI" id="CHEBI:58210"/>
    </ligand>
</feature>
<organism evidence="14 15">
    <name type="scientific">Alkanindiges illinoisensis</name>
    <dbReference type="NCBI Taxonomy" id="197183"/>
    <lineage>
        <taxon>Bacteria</taxon>
        <taxon>Pseudomonadati</taxon>
        <taxon>Pseudomonadota</taxon>
        <taxon>Gammaproteobacteria</taxon>
        <taxon>Moraxellales</taxon>
        <taxon>Moraxellaceae</taxon>
        <taxon>Alkanindiges</taxon>
    </lineage>
</organism>
<feature type="active site" description="Proton donor" evidence="9 11">
    <location>
        <position position="98"/>
    </location>
</feature>
<dbReference type="PANTHER" id="PTHR11082:SF26">
    <property type="entry name" value="TRNA-DIHYDROURIDINE(16) SYNTHASE"/>
    <property type="match status" value="1"/>
</dbReference>
<dbReference type="InterPro" id="IPR001269">
    <property type="entry name" value="DUS_fam"/>
</dbReference>
<dbReference type="Gene3D" id="3.20.20.70">
    <property type="entry name" value="Aldolase class I"/>
    <property type="match status" value="1"/>
</dbReference>
<dbReference type="InterPro" id="IPR018517">
    <property type="entry name" value="tRNA_hU_synthase_CS"/>
</dbReference>
<dbReference type="PIRSF" id="PIRSF006621">
    <property type="entry name" value="Dus"/>
    <property type="match status" value="1"/>
</dbReference>
<dbReference type="PANTHER" id="PTHR11082">
    <property type="entry name" value="TRNA-DIHYDROURIDINE SYNTHASE"/>
    <property type="match status" value="1"/>
</dbReference>
<dbReference type="RefSeq" id="WP_134243730.1">
    <property type="nucleotide sequence ID" value="NZ_SNTY01000014.1"/>
</dbReference>
<dbReference type="GO" id="GO:0102262">
    <property type="term" value="F:tRNA-dihydrouridine16 synthase activity"/>
    <property type="evidence" value="ECO:0007669"/>
    <property type="project" value="RHEA"/>
</dbReference>
<keyword evidence="15" id="KW-1185">Reference proteome</keyword>
<evidence type="ECO:0000256" key="11">
    <source>
        <dbReference type="PIRSR" id="PIRSR006621-1"/>
    </source>
</evidence>
<dbReference type="Gene3D" id="1.20.225.30">
    <property type="entry name" value="Dihydrouridine synthase, C-terminal recognition domain"/>
    <property type="match status" value="1"/>
</dbReference>
<dbReference type="InterPro" id="IPR013785">
    <property type="entry name" value="Aldolase_TIM"/>
</dbReference>
<keyword evidence="6 9" id="KW-0521">NADP</keyword>
<evidence type="ECO:0000256" key="8">
    <source>
        <dbReference type="ARBA" id="ARBA00023002"/>
    </source>
</evidence>